<dbReference type="Proteomes" id="UP000831692">
    <property type="component" value="Chromosome"/>
</dbReference>
<dbReference type="InterPro" id="IPR025987">
    <property type="entry name" value="GW_dom"/>
</dbReference>
<evidence type="ECO:0000256" key="5">
    <source>
        <dbReference type="ARBA" id="ARBA00022729"/>
    </source>
</evidence>
<evidence type="ECO:0000256" key="4">
    <source>
        <dbReference type="ARBA" id="ARBA00022679"/>
    </source>
</evidence>
<keyword evidence="5" id="KW-0732">Signal</keyword>
<dbReference type="Pfam" id="PF00534">
    <property type="entry name" value="Glycos_transf_1"/>
    <property type="match status" value="1"/>
</dbReference>
<organism evidence="10 11">
    <name type="scientific">Enterococcus innesii</name>
    <dbReference type="NCBI Taxonomy" id="2839759"/>
    <lineage>
        <taxon>Bacteria</taxon>
        <taxon>Bacillati</taxon>
        <taxon>Bacillota</taxon>
        <taxon>Bacilli</taxon>
        <taxon>Lactobacillales</taxon>
        <taxon>Enterococcaceae</taxon>
        <taxon>Enterococcus</taxon>
    </lineage>
</organism>
<gene>
    <name evidence="10" type="ORF">ENLAB_28980</name>
</gene>
<dbReference type="InterPro" id="IPR043148">
    <property type="entry name" value="TagF_C"/>
</dbReference>
<evidence type="ECO:0000313" key="11">
    <source>
        <dbReference type="Proteomes" id="UP000831692"/>
    </source>
</evidence>
<dbReference type="InterPro" id="IPR001296">
    <property type="entry name" value="Glyco_trans_1"/>
</dbReference>
<evidence type="ECO:0000259" key="8">
    <source>
        <dbReference type="Pfam" id="PF00534"/>
    </source>
</evidence>
<evidence type="ECO:0000256" key="1">
    <source>
        <dbReference type="ARBA" id="ARBA00004202"/>
    </source>
</evidence>
<keyword evidence="4" id="KW-0808">Transferase</keyword>
<dbReference type="PANTHER" id="PTHR37316:SF3">
    <property type="entry name" value="TEICHOIC ACID GLYCEROL-PHOSPHATE TRANSFERASE"/>
    <property type="match status" value="1"/>
</dbReference>
<dbReference type="Pfam" id="PF13457">
    <property type="entry name" value="GW"/>
    <property type="match status" value="2"/>
</dbReference>
<sequence length="1114" mass="130266">MVLKKIYTKANSVQRIIFPDLKHRMRLYYADHYESTPIESKTILYETRDGKSIVDSPLAIFNYLTKDERFSDFNHIWVIDKDVEGIKNTISEPSKKRVKFVYRDTLEYVDALLKAKYLVSNSTFESFFVKRPDQIYINTWHGTPLKFMGFDIPGSISHSQNVLRNFLMTDYILSPNAHTSNVFIDSYKLKGIYTGEILEGGYPRIDATLSQNKDSVYEKLQGVGVDLRGDRKKILYCPTWKGQNVHQATDDIEQIVNETLRLKEKFYDEYDVLVKVHPFIYNELKNDSRLFGLLISDLVDANEVLSITDVLITDYSSIFFDFLVTKKPIIFYAWDKDLYSFERGMYLTNDELPGPTAENFEELLKLIQSVEMNHTKFQKKYEEMAKRMVPYEDGHVTKKYVDYIFNNQVSDKIKVHTVNSKKKKLLIFPGGMRNNGITSSFLNLTNNIDYTKYDVTVICNPSNNEEINNNLKAMNKNIRPLFRFGIDILTRKEKLINKKFADQGVEKNQRRNYPENGYRREMNRLVGNLKFDVAIDFSGYSYFWGRHILGADAKKYIVFMHNDLYSDSRREVNGKMPMFKDLNGLFSIYYKFDKLLSVSPMTRDVNYNNLKNYVTNEQMSYVYNTINIEKILEKRTVVEVKQQLNVKRGFLQFENSGIIEYALNINSLQKKTFSRKEVSKESTVVQYASFCVDDELFFKVSVDNMYLGWISQKYVIPKEINTQRIEDFHGFATVSRFLNYPIWEDIKTNTKKDKIISYVRPFKNRYFEIDKVAYTDAGRYFYVKYNQKSLGWVSPRPLMRIHETSRYSPINSYFIRRTKKLETIEPVYFTDFVENTNFYGKIKNIPNIELWSAPKGTTGSESIPFSEDYLEQPFKIKEISHVGSNKFYKLLLNNDISIGYIDSKFVIEISEEDFKEANDKSEKKSETNFVLPKVDLGFQKVPFLDKNYFNIVNMGRLSPEKNQKNLIEAFAEFRLENPKSRLYILGKGPLEKELIQCIKDTNQEGSVFMLGHLSSPFNFIKETDLFVLPSYYEGQPMVLLESMTLGMKILASNIPANINVLGQDEEYGLLTKGTSSEDIKNGLLRAWSYKGIFTSFDPYRYNQEAIESFYKEIN</sequence>
<dbReference type="InterPro" id="IPR038200">
    <property type="entry name" value="GW_dom_sf"/>
</dbReference>
<proteinExistence type="inferred from homology"/>
<evidence type="ECO:0000256" key="3">
    <source>
        <dbReference type="ARBA" id="ARBA00022475"/>
    </source>
</evidence>
<accession>A0ABM7XW09</accession>
<keyword evidence="7" id="KW-0472">Membrane</keyword>
<dbReference type="SUPFAM" id="SSF53756">
    <property type="entry name" value="UDP-Glycosyltransferase/glycogen phosphorylase"/>
    <property type="match status" value="3"/>
</dbReference>
<evidence type="ECO:0008006" key="12">
    <source>
        <dbReference type="Google" id="ProtNLM"/>
    </source>
</evidence>
<protein>
    <recommendedName>
        <fullName evidence="12">Glycosyltransferase</fullName>
    </recommendedName>
</protein>
<dbReference type="InterPro" id="IPR007554">
    <property type="entry name" value="Glycerophosphate_synth"/>
</dbReference>
<evidence type="ECO:0000313" key="10">
    <source>
        <dbReference type="EMBL" id="BDG69334.1"/>
    </source>
</evidence>
<dbReference type="Gene3D" id="3.40.50.12580">
    <property type="match status" value="1"/>
</dbReference>
<dbReference type="SUPFAM" id="SSF82057">
    <property type="entry name" value="Prokaryotic SH3-related domain"/>
    <property type="match status" value="2"/>
</dbReference>
<name>A0ABM7XW09_9ENTE</name>
<feature type="domain" description="Glycosyl transferase family 1" evidence="8">
    <location>
        <begin position="943"/>
        <end position="1085"/>
    </location>
</feature>
<comment type="subcellular location">
    <subcellularLocation>
        <location evidence="1">Cell membrane</location>
        <topology evidence="1">Peripheral membrane protein</topology>
    </subcellularLocation>
</comment>
<reference evidence="10 11" key="1">
    <citation type="submission" date="2022-03" db="EMBL/GenBank/DDBJ databases">
        <title>Complete genome sequence of Enterococcus innesii DB-1.</title>
        <authorList>
            <person name="Fukuda D."/>
            <person name="Nolasco-Hipolito C."/>
        </authorList>
    </citation>
    <scope>NUCLEOTIDE SEQUENCE [LARGE SCALE GENOMIC DNA]</scope>
    <source>
        <strain evidence="10 11">DB-1</strain>
    </source>
</reference>
<evidence type="ECO:0000256" key="7">
    <source>
        <dbReference type="ARBA" id="ARBA00023136"/>
    </source>
</evidence>
<evidence type="ECO:0000256" key="2">
    <source>
        <dbReference type="ARBA" id="ARBA00010488"/>
    </source>
</evidence>
<evidence type="ECO:0000256" key="6">
    <source>
        <dbReference type="ARBA" id="ARBA00022944"/>
    </source>
</evidence>
<dbReference type="InterPro" id="IPR051612">
    <property type="entry name" value="Teichoic_Acid_Biosynth"/>
</dbReference>
<feature type="domain" description="GW" evidence="9">
    <location>
        <begin position="834"/>
        <end position="904"/>
    </location>
</feature>
<dbReference type="Gene3D" id="2.30.30.170">
    <property type="match status" value="2"/>
</dbReference>
<comment type="similarity">
    <text evidence="2">Belongs to the CDP-glycerol glycerophosphotransferase family.</text>
</comment>
<keyword evidence="11" id="KW-1185">Reference proteome</keyword>
<dbReference type="EMBL" id="AP025635">
    <property type="protein sequence ID" value="BDG69334.1"/>
    <property type="molecule type" value="Genomic_DNA"/>
</dbReference>
<keyword evidence="3" id="KW-1003">Cell membrane</keyword>
<dbReference type="Gene3D" id="3.40.50.11820">
    <property type="match status" value="1"/>
</dbReference>
<dbReference type="Pfam" id="PF04464">
    <property type="entry name" value="Glyphos_transf"/>
    <property type="match status" value="1"/>
</dbReference>
<evidence type="ECO:0000259" key="9">
    <source>
        <dbReference type="Pfam" id="PF13457"/>
    </source>
</evidence>
<dbReference type="InterPro" id="IPR043149">
    <property type="entry name" value="TagF_N"/>
</dbReference>
<keyword evidence="6" id="KW-0777">Teichoic acid biosynthesis</keyword>
<dbReference type="Gene3D" id="3.40.50.2000">
    <property type="entry name" value="Glycogen Phosphorylase B"/>
    <property type="match status" value="1"/>
</dbReference>
<dbReference type="RefSeq" id="WP_244351765.1">
    <property type="nucleotide sequence ID" value="NZ_AP025635.1"/>
</dbReference>
<feature type="domain" description="GW" evidence="9">
    <location>
        <begin position="739"/>
        <end position="794"/>
    </location>
</feature>
<dbReference type="PANTHER" id="PTHR37316">
    <property type="entry name" value="TEICHOIC ACID GLYCEROL-PHOSPHATE PRIMASE"/>
    <property type="match status" value="1"/>
</dbReference>
<dbReference type="GeneID" id="83458923"/>